<dbReference type="EMBL" id="BMIB01000006">
    <property type="protein sequence ID" value="GGH81584.1"/>
    <property type="molecule type" value="Genomic_DNA"/>
</dbReference>
<dbReference type="PANTHER" id="PTHR43179">
    <property type="entry name" value="RHAMNOSYLTRANSFERASE WBBL"/>
    <property type="match status" value="1"/>
</dbReference>
<dbReference type="Pfam" id="PF00535">
    <property type="entry name" value="Glycos_transf_2"/>
    <property type="match status" value="1"/>
</dbReference>
<feature type="domain" description="Glycosyltransferase 2-like" evidence="4">
    <location>
        <begin position="34"/>
        <end position="99"/>
    </location>
</feature>
<evidence type="ECO:0000256" key="3">
    <source>
        <dbReference type="ARBA" id="ARBA00022679"/>
    </source>
</evidence>
<evidence type="ECO:0000256" key="2">
    <source>
        <dbReference type="ARBA" id="ARBA00022676"/>
    </source>
</evidence>
<evidence type="ECO:0000256" key="1">
    <source>
        <dbReference type="ARBA" id="ARBA00006739"/>
    </source>
</evidence>
<reference evidence="5" key="2">
    <citation type="submission" date="2020-09" db="EMBL/GenBank/DDBJ databases">
        <authorList>
            <person name="Sun Q."/>
            <person name="Zhou Y."/>
        </authorList>
    </citation>
    <scope>NUCLEOTIDE SEQUENCE</scope>
    <source>
        <strain evidence="5">CGMCC 1.15290</strain>
    </source>
</reference>
<proteinExistence type="inferred from homology"/>
<dbReference type="GO" id="GO:0016757">
    <property type="term" value="F:glycosyltransferase activity"/>
    <property type="evidence" value="ECO:0007669"/>
    <property type="project" value="UniProtKB-KW"/>
</dbReference>
<sequence>MRIAAVVILYHPEDEVITNIQSYASYVETLYVFDNTEKTASEFRDKLNHLPNIQFFHSGRNDGIAKVLNVAAKMAIADGFDWLLTMDQDSSFNEEAIRYYFNCFHNFGNKATTAFIGPAFGRENLPSTPDCASEEVEDTITSGALLNLSLFNAIGEFDENLFIDFVDTEYCVRAAMAGYKTVQLKNIYLQHTLGVYVKRASLKTLFLIKKEKLVHSPIRCYYSYRNMLYIEDKYKTSNPEFSVRLRPYVKGYIKKNIFYGRDAVKVIKLTRQAIRDFRNGKMGKKED</sequence>
<dbReference type="Proteomes" id="UP000627292">
    <property type="component" value="Unassembled WGS sequence"/>
</dbReference>
<evidence type="ECO:0000313" key="6">
    <source>
        <dbReference type="Proteomes" id="UP000627292"/>
    </source>
</evidence>
<dbReference type="Gene3D" id="3.90.550.10">
    <property type="entry name" value="Spore Coat Polysaccharide Biosynthesis Protein SpsA, Chain A"/>
    <property type="match status" value="1"/>
</dbReference>
<reference evidence="5" key="1">
    <citation type="journal article" date="2014" name="Int. J. Syst. Evol. Microbiol.">
        <title>Complete genome sequence of Corynebacterium casei LMG S-19264T (=DSM 44701T), isolated from a smear-ripened cheese.</title>
        <authorList>
            <consortium name="US DOE Joint Genome Institute (JGI-PGF)"/>
            <person name="Walter F."/>
            <person name="Albersmeier A."/>
            <person name="Kalinowski J."/>
            <person name="Ruckert C."/>
        </authorList>
    </citation>
    <scope>NUCLEOTIDE SEQUENCE</scope>
    <source>
        <strain evidence="5">CGMCC 1.15290</strain>
    </source>
</reference>
<comment type="similarity">
    <text evidence="1">Belongs to the glycosyltransferase 2 family.</text>
</comment>
<evidence type="ECO:0000313" key="5">
    <source>
        <dbReference type="EMBL" id="GGH81584.1"/>
    </source>
</evidence>
<dbReference type="AlphaFoldDB" id="A0A917MZ12"/>
<dbReference type="PANTHER" id="PTHR43179:SF12">
    <property type="entry name" value="GALACTOFURANOSYLTRANSFERASE GLFT2"/>
    <property type="match status" value="1"/>
</dbReference>
<gene>
    <name evidence="5" type="ORF">GCM10011379_54190</name>
</gene>
<dbReference type="InterPro" id="IPR001173">
    <property type="entry name" value="Glyco_trans_2-like"/>
</dbReference>
<keyword evidence="3 5" id="KW-0808">Transferase</keyword>
<dbReference type="SUPFAM" id="SSF53448">
    <property type="entry name" value="Nucleotide-diphospho-sugar transferases"/>
    <property type="match status" value="1"/>
</dbReference>
<organism evidence="5 6">
    <name type="scientific">Filimonas zeae</name>
    <dbReference type="NCBI Taxonomy" id="1737353"/>
    <lineage>
        <taxon>Bacteria</taxon>
        <taxon>Pseudomonadati</taxon>
        <taxon>Bacteroidota</taxon>
        <taxon>Chitinophagia</taxon>
        <taxon>Chitinophagales</taxon>
        <taxon>Chitinophagaceae</taxon>
        <taxon>Filimonas</taxon>
    </lineage>
</organism>
<accession>A0A917MZ12</accession>
<evidence type="ECO:0000259" key="4">
    <source>
        <dbReference type="Pfam" id="PF00535"/>
    </source>
</evidence>
<protein>
    <submittedName>
        <fullName evidence="5">Glycosyl transferase</fullName>
    </submittedName>
</protein>
<keyword evidence="2" id="KW-0328">Glycosyltransferase</keyword>
<keyword evidence="6" id="KW-1185">Reference proteome</keyword>
<name>A0A917MZ12_9BACT</name>
<dbReference type="RefSeq" id="WP_188958553.1">
    <property type="nucleotide sequence ID" value="NZ_BMIB01000006.1"/>
</dbReference>
<comment type="caution">
    <text evidence="5">The sequence shown here is derived from an EMBL/GenBank/DDBJ whole genome shotgun (WGS) entry which is preliminary data.</text>
</comment>
<dbReference type="InterPro" id="IPR029044">
    <property type="entry name" value="Nucleotide-diphossugar_trans"/>
</dbReference>